<dbReference type="SMART" id="SM00450">
    <property type="entry name" value="RHOD"/>
    <property type="match status" value="1"/>
</dbReference>
<organism evidence="3 4">
    <name type="scientific">Apiospora arundinis</name>
    <dbReference type="NCBI Taxonomy" id="335852"/>
    <lineage>
        <taxon>Eukaryota</taxon>
        <taxon>Fungi</taxon>
        <taxon>Dikarya</taxon>
        <taxon>Ascomycota</taxon>
        <taxon>Pezizomycotina</taxon>
        <taxon>Sordariomycetes</taxon>
        <taxon>Xylariomycetidae</taxon>
        <taxon>Amphisphaeriales</taxon>
        <taxon>Apiosporaceae</taxon>
        <taxon>Apiospora</taxon>
    </lineage>
</organism>
<evidence type="ECO:0000313" key="3">
    <source>
        <dbReference type="EMBL" id="KAK8852294.1"/>
    </source>
</evidence>
<feature type="compositionally biased region" description="Polar residues" evidence="1">
    <location>
        <begin position="1"/>
        <end position="10"/>
    </location>
</feature>
<protein>
    <recommendedName>
        <fullName evidence="2">Rhodanese domain-containing protein</fullName>
    </recommendedName>
</protein>
<dbReference type="Proteomes" id="UP001390339">
    <property type="component" value="Unassembled WGS sequence"/>
</dbReference>
<name>A0ABR2HUP7_9PEZI</name>
<accession>A0ABR2HUP7</accession>
<dbReference type="InterPro" id="IPR001763">
    <property type="entry name" value="Rhodanese-like_dom"/>
</dbReference>
<comment type="caution">
    <text evidence="3">The sequence shown here is derived from an EMBL/GenBank/DDBJ whole genome shotgun (WGS) entry which is preliminary data.</text>
</comment>
<dbReference type="InterPro" id="IPR036873">
    <property type="entry name" value="Rhodanese-like_dom_sf"/>
</dbReference>
<evidence type="ECO:0000259" key="2">
    <source>
        <dbReference type="PROSITE" id="PS50206"/>
    </source>
</evidence>
<dbReference type="PANTHER" id="PTHR10828:SF50">
    <property type="entry name" value="REDUCTASE (ARC2), PUTATIVE (AFU_ORTHOLOGUE AFUA_6G13400)-RELATED"/>
    <property type="match status" value="1"/>
</dbReference>
<dbReference type="EMBL" id="JAPCWZ010000009">
    <property type="protein sequence ID" value="KAK8852294.1"/>
    <property type="molecule type" value="Genomic_DNA"/>
</dbReference>
<feature type="non-terminal residue" evidence="3">
    <location>
        <position position="1"/>
    </location>
</feature>
<feature type="region of interest" description="Disordered" evidence="1">
    <location>
        <begin position="1"/>
        <end position="24"/>
    </location>
</feature>
<evidence type="ECO:0000313" key="4">
    <source>
        <dbReference type="Proteomes" id="UP001390339"/>
    </source>
</evidence>
<feature type="domain" description="Rhodanese" evidence="2">
    <location>
        <begin position="40"/>
        <end position="140"/>
    </location>
</feature>
<reference evidence="3 4" key="1">
    <citation type="journal article" date="2024" name="IMA Fungus">
        <title>Apiospora arundinis, a panoply of carbohydrate-active enzymes and secondary metabolites.</title>
        <authorList>
            <person name="Sorensen T."/>
            <person name="Petersen C."/>
            <person name="Muurmann A.T."/>
            <person name="Christiansen J.V."/>
            <person name="Brundto M.L."/>
            <person name="Overgaard C.K."/>
            <person name="Boysen A.T."/>
            <person name="Wollenberg R.D."/>
            <person name="Larsen T.O."/>
            <person name="Sorensen J.L."/>
            <person name="Nielsen K.L."/>
            <person name="Sondergaard T.E."/>
        </authorList>
    </citation>
    <scope>NUCLEOTIDE SEQUENCE [LARGE SCALE GENOMIC DNA]</scope>
    <source>
        <strain evidence="3 4">AAU 773</strain>
    </source>
</reference>
<dbReference type="Gene3D" id="3.40.250.10">
    <property type="entry name" value="Rhodanese-like domain"/>
    <property type="match status" value="1"/>
</dbReference>
<dbReference type="SUPFAM" id="SSF52821">
    <property type="entry name" value="Rhodanese/Cell cycle control phosphatase"/>
    <property type="match status" value="1"/>
</dbReference>
<dbReference type="PANTHER" id="PTHR10828">
    <property type="entry name" value="M-PHASE INDUCER PHOSPHATASE DUAL SPECIFICITY PHOSPHATASE CDC25"/>
    <property type="match status" value="1"/>
</dbReference>
<evidence type="ECO:0000256" key="1">
    <source>
        <dbReference type="SAM" id="MobiDB-lite"/>
    </source>
</evidence>
<sequence>NRSTMATSAQAPWHAAYPAPRTTDPGALAKEDVLGMLQRDEQDFVLIDLRRNDHEGGTIRGSINLPAQSLHPTIPRLYKLFKKAEVKKAIWYCGSSGGRGTRAAGWFQDYLDEKGDKDMESVILRGGIKGWATAGEEYVKWMDEYDESIWRALKEGKCD</sequence>
<proteinExistence type="predicted"/>
<keyword evidence="4" id="KW-1185">Reference proteome</keyword>
<dbReference type="PROSITE" id="PS50206">
    <property type="entry name" value="RHODANESE_3"/>
    <property type="match status" value="1"/>
</dbReference>
<gene>
    <name evidence="3" type="ORF">PGQ11_014773</name>
</gene>
<dbReference type="Pfam" id="PF00581">
    <property type="entry name" value="Rhodanese"/>
    <property type="match status" value="1"/>
</dbReference>